<dbReference type="FunFam" id="2.130.10.10:FF:000929">
    <property type="entry name" value="Ribosomal assembly complex component Ipi3"/>
    <property type="match status" value="1"/>
</dbReference>
<protein>
    <recommendedName>
        <fullName evidence="6">Pre-rRNA-processing protein IPI3</fullName>
    </recommendedName>
</protein>
<dbReference type="PROSITE" id="PS50294">
    <property type="entry name" value="WD_REPEATS_REGION"/>
    <property type="match status" value="1"/>
</dbReference>
<dbReference type="Gene3D" id="2.130.10.10">
    <property type="entry name" value="YVTN repeat-like/Quinoprotein amine dehydrogenase"/>
    <property type="match status" value="2"/>
</dbReference>
<feature type="coiled-coil region" evidence="7">
    <location>
        <begin position="452"/>
        <end position="479"/>
    </location>
</feature>
<dbReference type="SMART" id="SM00320">
    <property type="entry name" value="WD40"/>
    <property type="match status" value="4"/>
</dbReference>
<keyword evidence="7" id="KW-0175">Coiled coil</keyword>
<evidence type="ECO:0000256" key="8">
    <source>
        <dbReference type="SAM" id="MobiDB-lite"/>
    </source>
</evidence>
<dbReference type="InterPro" id="IPR001680">
    <property type="entry name" value="WD40_rpt"/>
</dbReference>
<evidence type="ECO:0000256" key="6">
    <source>
        <dbReference type="RuleBase" id="RU369067"/>
    </source>
</evidence>
<feature type="repeat" description="WD" evidence="5">
    <location>
        <begin position="177"/>
        <end position="221"/>
    </location>
</feature>
<sequence>MLTEQFIASIGVPEKAPATNVAKDAAIFVHELQPLIQPRALFKKSATAPNCLAYSENHIFAAQFGKAVVHVYNREKGNQEATVPFTERITCIALACDDSVLILGTAEGRVFLWETCTGRQLTTSQAHLQAVTSVVIDSTSNTLLSGSADSTVHVWSVPGLLSFTNAGTQALAPLRTFTSHRAEVTALAIGHSASFSNYAVSLSKDMTCLLWDFHTNAVYRTYLLPSLPTCVTLDHADRAAYVGYEDGTVQQLDLYAASASSTASNVTGSLQNGGPAVAPFQPAASSKWKSADASHGVTLSVTLSFDGSTLLSGHQSGSVLAWDVASGRVQASILQNPLPGPVTNLLFLPVMGFSQKDTRKLRIASVVKPKFGAFDSGDGNVPGNYAINVELPSSTKALSKFERALAAPAFPQSILDQGIGELASWANGPARTTRDESENDTNDFMALDDQPVKSAEATLQEENNALKTQLDAMRRLQTASFDKIEAINTERKALLKREQLRMTKHGAKSNGAHESEESDEDESMDDGD</sequence>
<evidence type="ECO:0000256" key="5">
    <source>
        <dbReference type="PROSITE-ProRule" id="PRU00221"/>
    </source>
</evidence>
<evidence type="ECO:0000256" key="2">
    <source>
        <dbReference type="ARBA" id="ARBA00010143"/>
    </source>
</evidence>
<organism evidence="9 10">
    <name type="scientific">Elasticomyces elasticus</name>
    <dbReference type="NCBI Taxonomy" id="574655"/>
    <lineage>
        <taxon>Eukaryota</taxon>
        <taxon>Fungi</taxon>
        <taxon>Dikarya</taxon>
        <taxon>Ascomycota</taxon>
        <taxon>Pezizomycotina</taxon>
        <taxon>Dothideomycetes</taxon>
        <taxon>Dothideomycetidae</taxon>
        <taxon>Mycosphaerellales</taxon>
        <taxon>Teratosphaeriaceae</taxon>
        <taxon>Elasticomyces</taxon>
    </lineage>
</organism>
<evidence type="ECO:0000256" key="4">
    <source>
        <dbReference type="ARBA" id="ARBA00022737"/>
    </source>
</evidence>
<dbReference type="SUPFAM" id="SSF50978">
    <property type="entry name" value="WD40 repeat-like"/>
    <property type="match status" value="1"/>
</dbReference>
<dbReference type="EMBL" id="JAVRQU010000020">
    <property type="protein sequence ID" value="KAK5691901.1"/>
    <property type="molecule type" value="Genomic_DNA"/>
</dbReference>
<dbReference type="PROSITE" id="PS00678">
    <property type="entry name" value="WD_REPEATS_1"/>
    <property type="match status" value="1"/>
</dbReference>
<comment type="caution">
    <text evidence="9">The sequence shown here is derived from an EMBL/GenBank/DDBJ whole genome shotgun (WGS) entry which is preliminary data.</text>
</comment>
<evidence type="ECO:0000313" key="9">
    <source>
        <dbReference type="EMBL" id="KAK5691901.1"/>
    </source>
</evidence>
<dbReference type="PROSITE" id="PS50082">
    <property type="entry name" value="WD_REPEATS_2"/>
    <property type="match status" value="2"/>
</dbReference>
<keyword evidence="3 5" id="KW-0853">WD repeat</keyword>
<proteinExistence type="inferred from homology"/>
<name>A0AAN7W7L6_9PEZI</name>
<dbReference type="InterPro" id="IPR015943">
    <property type="entry name" value="WD40/YVTN_repeat-like_dom_sf"/>
</dbReference>
<feature type="compositionally biased region" description="Acidic residues" evidence="8">
    <location>
        <begin position="516"/>
        <end position="528"/>
    </location>
</feature>
<evidence type="ECO:0000256" key="7">
    <source>
        <dbReference type="SAM" id="Coils"/>
    </source>
</evidence>
<dbReference type="InterPro" id="IPR036322">
    <property type="entry name" value="WD40_repeat_dom_sf"/>
</dbReference>
<feature type="region of interest" description="Disordered" evidence="8">
    <location>
        <begin position="498"/>
        <end position="528"/>
    </location>
</feature>
<dbReference type="GO" id="GO:0006364">
    <property type="term" value="P:rRNA processing"/>
    <property type="evidence" value="ECO:0007669"/>
    <property type="project" value="UniProtKB-UniRule"/>
</dbReference>
<dbReference type="Proteomes" id="UP001310594">
    <property type="component" value="Unassembled WGS sequence"/>
</dbReference>
<reference evidence="9" key="1">
    <citation type="submission" date="2023-08" db="EMBL/GenBank/DDBJ databases">
        <title>Black Yeasts Isolated from many extreme environments.</title>
        <authorList>
            <person name="Coleine C."/>
            <person name="Stajich J.E."/>
            <person name="Selbmann L."/>
        </authorList>
    </citation>
    <scope>NUCLEOTIDE SEQUENCE</scope>
    <source>
        <strain evidence="9">CCFEE 5810</strain>
    </source>
</reference>
<keyword evidence="6" id="KW-0698">rRNA processing</keyword>
<feature type="repeat" description="WD" evidence="5">
    <location>
        <begin position="124"/>
        <end position="157"/>
    </location>
</feature>
<comment type="subunit">
    <text evidence="6">Component of the RIX1 complex, composed of IPI1, RIX1/IPI2 and IPI3 in a 1:2:2 stoichiometry. The complex interacts (via RIX1) with MDN1 (via its hexameric AAA ATPase ring) and the pre-60S ribosome particles.</text>
</comment>
<evidence type="ECO:0000256" key="3">
    <source>
        <dbReference type="ARBA" id="ARBA00022574"/>
    </source>
</evidence>
<dbReference type="AlphaFoldDB" id="A0AAN7W7L6"/>
<dbReference type="GO" id="GO:0120330">
    <property type="term" value="C:rixosome complex"/>
    <property type="evidence" value="ECO:0007669"/>
    <property type="project" value="UniProtKB-UniRule"/>
</dbReference>
<keyword evidence="4" id="KW-0677">Repeat</keyword>
<dbReference type="InterPro" id="IPR019775">
    <property type="entry name" value="WD40_repeat_CS"/>
</dbReference>
<comment type="function">
    <text evidence="1 6">Component of the RIX1 complex required for processing of ITS2 sequences from 35S pre-rRNA.</text>
</comment>
<dbReference type="InterPro" id="IPR045227">
    <property type="entry name" value="WDR18/Ipi3/RID3"/>
</dbReference>
<gene>
    <name evidence="9" type="primary">IPI3</name>
    <name evidence="9" type="ORF">LTR97_011072</name>
</gene>
<dbReference type="Pfam" id="PF00400">
    <property type="entry name" value="WD40"/>
    <property type="match status" value="2"/>
</dbReference>
<evidence type="ECO:0000313" key="10">
    <source>
        <dbReference type="Proteomes" id="UP001310594"/>
    </source>
</evidence>
<dbReference type="GO" id="GO:0005656">
    <property type="term" value="C:nuclear pre-replicative complex"/>
    <property type="evidence" value="ECO:0007669"/>
    <property type="project" value="TreeGrafter"/>
</dbReference>
<dbReference type="PANTHER" id="PTHR18763">
    <property type="entry name" value="WD-REPEAT PROTEIN 18"/>
    <property type="match status" value="1"/>
</dbReference>
<evidence type="ECO:0000256" key="1">
    <source>
        <dbReference type="ARBA" id="ARBA00002355"/>
    </source>
</evidence>
<keyword evidence="6" id="KW-0539">Nucleus</keyword>
<dbReference type="PANTHER" id="PTHR18763:SF0">
    <property type="entry name" value="WD REPEAT-CONTAINING PROTEIN 18"/>
    <property type="match status" value="1"/>
</dbReference>
<comment type="similarity">
    <text evidence="2 6">Belongs to the WD repeat IPI3/WDR18 family.</text>
</comment>
<dbReference type="GO" id="GO:0006261">
    <property type="term" value="P:DNA-templated DNA replication"/>
    <property type="evidence" value="ECO:0007669"/>
    <property type="project" value="TreeGrafter"/>
</dbReference>
<accession>A0AAN7W7L6</accession>
<comment type="subcellular location">
    <subcellularLocation>
        <location evidence="6">Nucleus</location>
    </subcellularLocation>
</comment>